<proteinExistence type="predicted"/>
<gene>
    <name evidence="2" type="ORF">SAMN05421813_12846</name>
</gene>
<dbReference type="Proteomes" id="UP000199226">
    <property type="component" value="Unassembled WGS sequence"/>
</dbReference>
<sequence>MTVKTEDDATILAQNLELRNKEVEKAYNLLTQASRELLKSFEHQKYRTVIEVNHMQSGKESNLIKEFMTFFFNITLTRNRAGYNMIYLTFSEDAIAKFGARLYTRCLRVLFKHTMFDKGKISIEDSVRVNNPGQVENYFVNRLLNGENNFISIEVEPHQSN</sequence>
<evidence type="ECO:0000256" key="1">
    <source>
        <dbReference type="SAM" id="Coils"/>
    </source>
</evidence>
<evidence type="ECO:0000313" key="2">
    <source>
        <dbReference type="EMBL" id="SDM91445.1"/>
    </source>
</evidence>
<organism evidence="2 3">
    <name type="scientific">Daejeonella rubra</name>
    <dbReference type="NCBI Taxonomy" id="990371"/>
    <lineage>
        <taxon>Bacteria</taxon>
        <taxon>Pseudomonadati</taxon>
        <taxon>Bacteroidota</taxon>
        <taxon>Sphingobacteriia</taxon>
        <taxon>Sphingobacteriales</taxon>
        <taxon>Sphingobacteriaceae</taxon>
        <taxon>Daejeonella</taxon>
    </lineage>
</organism>
<keyword evidence="3" id="KW-1185">Reference proteome</keyword>
<protein>
    <submittedName>
        <fullName evidence="2">Uncharacterized protein</fullName>
    </submittedName>
</protein>
<name>A0A1G9X4Z5_9SPHI</name>
<evidence type="ECO:0000313" key="3">
    <source>
        <dbReference type="Proteomes" id="UP000199226"/>
    </source>
</evidence>
<reference evidence="3" key="1">
    <citation type="submission" date="2016-10" db="EMBL/GenBank/DDBJ databases">
        <authorList>
            <person name="Varghese N."/>
            <person name="Submissions S."/>
        </authorList>
    </citation>
    <scope>NUCLEOTIDE SEQUENCE [LARGE SCALE GENOMIC DNA]</scope>
    <source>
        <strain evidence="3">DSM 24536</strain>
    </source>
</reference>
<dbReference type="AlphaFoldDB" id="A0A1G9X4Z5"/>
<dbReference type="RefSeq" id="WP_090706379.1">
    <property type="nucleotide sequence ID" value="NZ_FNHH01000028.1"/>
</dbReference>
<dbReference type="OrthoDB" id="768909at2"/>
<accession>A0A1G9X4Z5</accession>
<keyword evidence="1" id="KW-0175">Coiled coil</keyword>
<dbReference type="EMBL" id="FNHH01000028">
    <property type="protein sequence ID" value="SDM91445.1"/>
    <property type="molecule type" value="Genomic_DNA"/>
</dbReference>
<feature type="coiled-coil region" evidence="1">
    <location>
        <begin position="6"/>
        <end position="33"/>
    </location>
</feature>